<dbReference type="EMBL" id="JARPOI010000005">
    <property type="protein sequence ID" value="KAJ9181168.1"/>
    <property type="molecule type" value="Genomic_DNA"/>
</dbReference>
<name>A0ABQ9MP62_HEVBR</name>
<reference evidence="3" key="1">
    <citation type="journal article" date="2023" name="Plant Biotechnol. J.">
        <title>Chromosome-level wild Hevea brasiliensis genome provides new tools for genomic-assisted breeding and valuable loci to elevate rubber yield.</title>
        <authorList>
            <person name="Cheng H."/>
            <person name="Song X."/>
            <person name="Hu Y."/>
            <person name="Wu T."/>
            <person name="Yang Q."/>
            <person name="An Z."/>
            <person name="Feng S."/>
            <person name="Deng Z."/>
            <person name="Wu W."/>
            <person name="Zeng X."/>
            <person name="Tu M."/>
            <person name="Wang X."/>
            <person name="Huang H."/>
        </authorList>
    </citation>
    <scope>NUCLEOTIDE SEQUENCE</scope>
    <source>
        <strain evidence="3">MT/VB/25A 57/8</strain>
    </source>
</reference>
<evidence type="ECO:0000256" key="1">
    <source>
        <dbReference type="ARBA" id="ARBA00010975"/>
    </source>
</evidence>
<dbReference type="Pfam" id="PF03760">
    <property type="entry name" value="LEA_1"/>
    <property type="match status" value="1"/>
</dbReference>
<accession>A0ABQ9MP62</accession>
<comment type="similarity">
    <text evidence="1">Belongs to the LEA type 1 family.</text>
</comment>
<keyword evidence="4" id="KW-1185">Reference proteome</keyword>
<evidence type="ECO:0000256" key="2">
    <source>
        <dbReference type="SAM" id="MobiDB-lite"/>
    </source>
</evidence>
<feature type="region of interest" description="Disordered" evidence="2">
    <location>
        <begin position="21"/>
        <end position="69"/>
    </location>
</feature>
<organism evidence="3 4">
    <name type="scientific">Hevea brasiliensis</name>
    <name type="common">Para rubber tree</name>
    <name type="synonym">Siphonia brasiliensis</name>
    <dbReference type="NCBI Taxonomy" id="3981"/>
    <lineage>
        <taxon>Eukaryota</taxon>
        <taxon>Viridiplantae</taxon>
        <taxon>Streptophyta</taxon>
        <taxon>Embryophyta</taxon>
        <taxon>Tracheophyta</taxon>
        <taxon>Spermatophyta</taxon>
        <taxon>Magnoliopsida</taxon>
        <taxon>eudicotyledons</taxon>
        <taxon>Gunneridae</taxon>
        <taxon>Pentapetalae</taxon>
        <taxon>rosids</taxon>
        <taxon>fabids</taxon>
        <taxon>Malpighiales</taxon>
        <taxon>Euphorbiaceae</taxon>
        <taxon>Crotonoideae</taxon>
        <taxon>Micrandreae</taxon>
        <taxon>Hevea</taxon>
    </lineage>
</organism>
<comment type="caution">
    <text evidence="3">The sequence shown here is derived from an EMBL/GenBank/DDBJ whole genome shotgun (WGS) entry which is preliminary data.</text>
</comment>
<dbReference type="InterPro" id="IPR005513">
    <property type="entry name" value="LEA_1"/>
</dbReference>
<sequence length="101" mass="10997">MQSMKENAANVAASAKAGIDKTKAVKKMSAHDPMQMEMATQKKKQRKAEAELSKQEAHEHNVAAKQAAKAGGNVNNTTVLMALNLLPIPTLLRLGHLFEQY</sequence>
<dbReference type="PANTHER" id="PTHR33493">
    <property type="entry name" value="LATE EMBRYOGENESIS ABUNDANT PROTEIN 6-RELATED"/>
    <property type="match status" value="1"/>
</dbReference>
<dbReference type="Proteomes" id="UP001174677">
    <property type="component" value="Chromosome 5"/>
</dbReference>
<evidence type="ECO:0000313" key="3">
    <source>
        <dbReference type="EMBL" id="KAJ9181168.1"/>
    </source>
</evidence>
<gene>
    <name evidence="3" type="ORF">P3X46_009325</name>
</gene>
<proteinExistence type="inferred from homology"/>
<evidence type="ECO:0008006" key="5">
    <source>
        <dbReference type="Google" id="ProtNLM"/>
    </source>
</evidence>
<evidence type="ECO:0000313" key="4">
    <source>
        <dbReference type="Proteomes" id="UP001174677"/>
    </source>
</evidence>
<dbReference type="PANTHER" id="PTHR33493:SF2">
    <property type="entry name" value="LATE EMBRYOGENESIS ABUNDANT PROTEIN 46"/>
    <property type="match status" value="1"/>
</dbReference>
<feature type="compositionally biased region" description="Basic and acidic residues" evidence="2">
    <location>
        <begin position="47"/>
        <end position="62"/>
    </location>
</feature>
<protein>
    <recommendedName>
        <fullName evidence="5">Small EDRK-rich factor-like N-terminal domain-containing protein</fullName>
    </recommendedName>
</protein>